<dbReference type="InterPro" id="IPR010264">
    <property type="entry name" value="Self-incomp_S1"/>
</dbReference>
<comment type="similarity">
    <text evidence="2 6">Belongs to the plant self-incompatibility (S1) protein family.</text>
</comment>
<comment type="caution">
    <text evidence="7">The sequence shown here is derived from an EMBL/GenBank/DDBJ whole genome shotgun (WGS) entry which is preliminary data.</text>
</comment>
<accession>A0AAV1R860</accession>
<dbReference type="GO" id="GO:0060320">
    <property type="term" value="P:rejection of self pollen"/>
    <property type="evidence" value="ECO:0007669"/>
    <property type="project" value="UniProtKB-KW"/>
</dbReference>
<keyword evidence="8" id="KW-1185">Reference proteome</keyword>
<organism evidence="7 8">
    <name type="scientific">Dovyalis caffra</name>
    <dbReference type="NCBI Taxonomy" id="77055"/>
    <lineage>
        <taxon>Eukaryota</taxon>
        <taxon>Viridiplantae</taxon>
        <taxon>Streptophyta</taxon>
        <taxon>Embryophyta</taxon>
        <taxon>Tracheophyta</taxon>
        <taxon>Spermatophyta</taxon>
        <taxon>Magnoliopsida</taxon>
        <taxon>eudicotyledons</taxon>
        <taxon>Gunneridae</taxon>
        <taxon>Pentapetalae</taxon>
        <taxon>rosids</taxon>
        <taxon>fabids</taxon>
        <taxon>Malpighiales</taxon>
        <taxon>Salicaceae</taxon>
        <taxon>Flacourtieae</taxon>
        <taxon>Dovyalis</taxon>
    </lineage>
</organism>
<sequence length="232" mass="27228">MSLLKALRGFCTDRHCREARLSFSASVSFLNIKCSIFLLLLAKSITPSIAWGIWSHFEWNVRIVNELSNNKVMHLHCFTYNRDLGRYNLKSKAEFKFTFQENILGDSTYKCEFSWENKFRGRFDVFWEDKIYDRKHQHIQLSQKTDGSNIVTWLARDDGIYLREQDCYVSLPHTQVQSRIRVLSTWKLVGCNIIWCRKSRVSFDNFCLLGQVQSISMAALISIVYPPIVSFE</sequence>
<evidence type="ECO:0000256" key="1">
    <source>
        <dbReference type="ARBA" id="ARBA00004613"/>
    </source>
</evidence>
<evidence type="ECO:0000256" key="6">
    <source>
        <dbReference type="RuleBase" id="RU367044"/>
    </source>
</evidence>
<dbReference type="PANTHER" id="PTHR31232">
    <property type="match status" value="1"/>
</dbReference>
<evidence type="ECO:0000313" key="7">
    <source>
        <dbReference type="EMBL" id="CAK7329148.1"/>
    </source>
</evidence>
<proteinExistence type="inferred from homology"/>
<evidence type="ECO:0000313" key="8">
    <source>
        <dbReference type="Proteomes" id="UP001314170"/>
    </source>
</evidence>
<dbReference type="EMBL" id="CAWUPB010000913">
    <property type="protein sequence ID" value="CAK7329148.1"/>
    <property type="molecule type" value="Genomic_DNA"/>
</dbReference>
<comment type="subcellular location">
    <subcellularLocation>
        <location evidence="1 6">Secreted</location>
    </subcellularLocation>
</comment>
<keyword evidence="4 6" id="KW-0964">Secreted</keyword>
<dbReference type="AlphaFoldDB" id="A0AAV1R860"/>
<gene>
    <name evidence="7" type="ORF">DCAF_LOCUS6896</name>
</gene>
<name>A0AAV1R860_9ROSI</name>
<evidence type="ECO:0000256" key="4">
    <source>
        <dbReference type="ARBA" id="ARBA00022525"/>
    </source>
</evidence>
<evidence type="ECO:0000256" key="3">
    <source>
        <dbReference type="ARBA" id="ARBA00022471"/>
    </source>
</evidence>
<dbReference type="GO" id="GO:0005576">
    <property type="term" value="C:extracellular region"/>
    <property type="evidence" value="ECO:0007669"/>
    <property type="project" value="UniProtKB-SubCell"/>
</dbReference>
<reference evidence="7 8" key="1">
    <citation type="submission" date="2024-01" db="EMBL/GenBank/DDBJ databases">
        <authorList>
            <person name="Waweru B."/>
        </authorList>
    </citation>
    <scope>NUCLEOTIDE SEQUENCE [LARGE SCALE GENOMIC DNA]</scope>
</reference>
<protein>
    <recommendedName>
        <fullName evidence="6">S-protein homolog</fullName>
    </recommendedName>
</protein>
<dbReference type="Pfam" id="PF05938">
    <property type="entry name" value="Self-incomp_S1"/>
    <property type="match status" value="1"/>
</dbReference>
<keyword evidence="3 6" id="KW-0713">Self-incompatibility</keyword>
<dbReference type="PANTHER" id="PTHR31232:SF155">
    <property type="entry name" value="PLANT SELF-INCOMPATIBILITY PROTEIN S1 FAMILY"/>
    <property type="match status" value="1"/>
</dbReference>
<dbReference type="Proteomes" id="UP001314170">
    <property type="component" value="Unassembled WGS sequence"/>
</dbReference>
<evidence type="ECO:0000256" key="5">
    <source>
        <dbReference type="ARBA" id="ARBA00022729"/>
    </source>
</evidence>
<keyword evidence="5" id="KW-0732">Signal</keyword>
<evidence type="ECO:0000256" key="2">
    <source>
        <dbReference type="ARBA" id="ARBA00005581"/>
    </source>
</evidence>